<feature type="domain" description="2EXR" evidence="1">
    <location>
        <begin position="24"/>
        <end position="50"/>
    </location>
</feature>
<evidence type="ECO:0000259" key="1">
    <source>
        <dbReference type="Pfam" id="PF20150"/>
    </source>
</evidence>
<dbReference type="AlphaFoldDB" id="A0A1L7X8A9"/>
<organism evidence="2 3">
    <name type="scientific">Phialocephala subalpina</name>
    <dbReference type="NCBI Taxonomy" id="576137"/>
    <lineage>
        <taxon>Eukaryota</taxon>
        <taxon>Fungi</taxon>
        <taxon>Dikarya</taxon>
        <taxon>Ascomycota</taxon>
        <taxon>Pezizomycotina</taxon>
        <taxon>Leotiomycetes</taxon>
        <taxon>Helotiales</taxon>
        <taxon>Mollisiaceae</taxon>
        <taxon>Phialocephala</taxon>
        <taxon>Phialocephala fortinii species complex</taxon>
    </lineage>
</organism>
<dbReference type="Proteomes" id="UP000184330">
    <property type="component" value="Unassembled WGS sequence"/>
</dbReference>
<dbReference type="EMBL" id="FJOG01000018">
    <property type="protein sequence ID" value="CZR61260.1"/>
    <property type="molecule type" value="Genomic_DNA"/>
</dbReference>
<proteinExistence type="predicted"/>
<reference evidence="2 3" key="1">
    <citation type="submission" date="2016-03" db="EMBL/GenBank/DDBJ databases">
        <authorList>
            <person name="Ploux O."/>
        </authorList>
    </citation>
    <scope>NUCLEOTIDE SEQUENCE [LARGE SCALE GENOMIC DNA]</scope>
    <source>
        <strain evidence="2 3">UAMH 11012</strain>
    </source>
</reference>
<accession>A0A1L7X8A9</accession>
<evidence type="ECO:0000313" key="3">
    <source>
        <dbReference type="Proteomes" id="UP000184330"/>
    </source>
</evidence>
<sequence>MGNFYSKTPSDESLPIPPPKPTSFTKFHYLPLEIQHTIWYFACEDYAIKHSRRLRVAKDPLGKQKVLADGQLRIIASRGFQPLASYTFVNPPEHSH</sequence>
<evidence type="ECO:0000313" key="2">
    <source>
        <dbReference type="EMBL" id="CZR61260.1"/>
    </source>
</evidence>
<protein>
    <recommendedName>
        <fullName evidence="1">2EXR domain-containing protein</fullName>
    </recommendedName>
</protein>
<dbReference type="InterPro" id="IPR045518">
    <property type="entry name" value="2EXR"/>
</dbReference>
<name>A0A1L7X8A9_9HELO</name>
<gene>
    <name evidence="2" type="ORF">PAC_11156</name>
</gene>
<dbReference type="Pfam" id="PF20150">
    <property type="entry name" value="2EXR"/>
    <property type="match status" value="1"/>
</dbReference>
<keyword evidence="3" id="KW-1185">Reference proteome</keyword>